<protein>
    <submittedName>
        <fullName evidence="1">Glucan endo-1,3-beta-glucosidase 1</fullName>
    </submittedName>
</protein>
<organism evidence="1">
    <name type="scientific">Lygus hesperus</name>
    <name type="common">Western plant bug</name>
    <dbReference type="NCBI Taxonomy" id="30085"/>
    <lineage>
        <taxon>Eukaryota</taxon>
        <taxon>Metazoa</taxon>
        <taxon>Ecdysozoa</taxon>
        <taxon>Arthropoda</taxon>
        <taxon>Hexapoda</taxon>
        <taxon>Insecta</taxon>
        <taxon>Pterygota</taxon>
        <taxon>Neoptera</taxon>
        <taxon>Paraneoptera</taxon>
        <taxon>Hemiptera</taxon>
        <taxon>Heteroptera</taxon>
        <taxon>Panheteroptera</taxon>
        <taxon>Cimicomorpha</taxon>
        <taxon>Miridae</taxon>
        <taxon>Mirini</taxon>
        <taxon>Lygus</taxon>
    </lineage>
</organism>
<gene>
    <name evidence="1" type="ORF">CM83_15640</name>
</gene>
<reference evidence="1" key="2">
    <citation type="submission" date="2014-07" db="EMBL/GenBank/DDBJ databases">
        <authorList>
            <person name="Hull J."/>
        </authorList>
    </citation>
    <scope>NUCLEOTIDE SEQUENCE</scope>
</reference>
<proteinExistence type="predicted"/>
<dbReference type="AlphaFoldDB" id="A0A0A9ZAG3"/>
<reference evidence="1" key="1">
    <citation type="journal article" date="2014" name="PLoS ONE">
        <title>Transcriptome-Based Identification of ABC Transporters in the Western Tarnished Plant Bug Lygus hesperus.</title>
        <authorList>
            <person name="Hull J.J."/>
            <person name="Chaney K."/>
            <person name="Geib S.M."/>
            <person name="Fabrick J.A."/>
            <person name="Brent C.S."/>
            <person name="Walsh D."/>
            <person name="Lavine L.C."/>
        </authorList>
    </citation>
    <scope>NUCLEOTIDE SEQUENCE</scope>
</reference>
<evidence type="ECO:0000313" key="1">
    <source>
        <dbReference type="EMBL" id="JAG41419.1"/>
    </source>
</evidence>
<name>A0A0A9ZAG3_LYGHE</name>
<sequence>MVDTHLGTASQNVKNIRLYHFQANMVTETDLRLVHADIISDEPGSSECKEAIKRLTVEIEDPNELCRSLPIIFNEYYGIVECIFEGVSRTKRKSLIKPLVKWLLTIAEKFADLLAEHGDVIMKLCCKLDRDTKIDTLVTQGCEIFIAVVKKAPWIFHDVQKIFNAYKLRLENLSISFGGLKTIHFLEAVELMVEKYPDQLNVHFSDLWQIIVAKLCQFEEQKSSSLIVPYSNLLLKLKIHFTPNDEQCTALYTFFKNHIRSATLPCCSTYDVILPFFTKMMQFFGQHLLQDCELWHGYFCKHMEMKLEMSPVTTDSDYTKKYPIDEFYQNIFSLEALESEVTHIKYFRHYLNSLLGNRCLKFYDASCIILWSGRMNEKFLTLKDTELFLESIVHFIFYSLRRSGTLEKYLISISIQSVCLLTRVNASLFAKYQKLIINLMDSLSSAQDLGENDYVIHTLQVCLLNIPSASDHILRAYIYRNMWRHCSLKWPSCPQKQLSNNCDVTTCTGCSYAKFWKKLLDKKFFFECPTNRLT</sequence>
<accession>A0A0A9ZAG3</accession>
<dbReference type="EMBL" id="GBHO01002185">
    <property type="protein sequence ID" value="JAG41419.1"/>
    <property type="molecule type" value="Transcribed_RNA"/>
</dbReference>
<feature type="non-terminal residue" evidence="1">
    <location>
        <position position="534"/>
    </location>
</feature>